<name>A0A6L9S373_9ACTN</name>
<evidence type="ECO:0000313" key="5">
    <source>
        <dbReference type="Proteomes" id="UP000475214"/>
    </source>
</evidence>
<keyword evidence="1" id="KW-0808">Transferase</keyword>
<evidence type="ECO:0000259" key="3">
    <source>
        <dbReference type="Pfam" id="PF05523"/>
    </source>
</evidence>
<dbReference type="InterPro" id="IPR050179">
    <property type="entry name" value="Trans_hexapeptide_repeat"/>
</dbReference>
<sequence>MRAEPTWHRPTSIHPTASVGADVRIGRGARVGAHAVVAPGVRIGPEALVAPSAVVEWDVPALAVVHGSPARVRSYRHDRYVDPASPLCERHGVGVALGGAATPGWVRRLAQVGQARGTLTHAHVGAGLPFTVRRVMVVRDVPAGGHRGDHGHRTLHELLICVAGSCDVLLDDGLGCRVVVHLADPSVTAYVAPAVWTAQFNHSPDAVLVILASAPYDPGDYIDDYDAFVAFARTTTSS</sequence>
<dbReference type="InterPro" id="IPR008894">
    <property type="entry name" value="QdtA_cupin_dom"/>
</dbReference>
<dbReference type="Pfam" id="PF00132">
    <property type="entry name" value="Hexapep"/>
    <property type="match status" value="1"/>
</dbReference>
<dbReference type="RefSeq" id="WP_163735314.1">
    <property type="nucleotide sequence ID" value="NZ_JAAGOA010000004.1"/>
</dbReference>
<dbReference type="SUPFAM" id="SSF51182">
    <property type="entry name" value="RmlC-like cupins"/>
    <property type="match status" value="1"/>
</dbReference>
<dbReference type="EMBL" id="JAAGOA010000004">
    <property type="protein sequence ID" value="NED99854.1"/>
    <property type="molecule type" value="Genomic_DNA"/>
</dbReference>
<feature type="domain" description="Sugar 3,4-ketoisomerase QdtA cupin" evidence="3">
    <location>
        <begin position="108"/>
        <end position="231"/>
    </location>
</feature>
<dbReference type="Gene3D" id="2.160.10.10">
    <property type="entry name" value="Hexapeptide repeat proteins"/>
    <property type="match status" value="1"/>
</dbReference>
<dbReference type="Gene3D" id="2.60.120.10">
    <property type="entry name" value="Jelly Rolls"/>
    <property type="match status" value="1"/>
</dbReference>
<dbReference type="CDD" id="cd20292">
    <property type="entry name" value="cupin_QdtA-like"/>
    <property type="match status" value="1"/>
</dbReference>
<comment type="caution">
    <text evidence="4">The sequence shown here is derived from an EMBL/GenBank/DDBJ whole genome shotgun (WGS) entry which is preliminary data.</text>
</comment>
<accession>A0A6L9S373</accession>
<dbReference type="InterPro" id="IPR011004">
    <property type="entry name" value="Trimer_LpxA-like_sf"/>
</dbReference>
<protein>
    <recommendedName>
        <fullName evidence="3">Sugar 3,4-ketoisomerase QdtA cupin domain-containing protein</fullName>
    </recommendedName>
</protein>
<dbReference type="PROSITE" id="PS00101">
    <property type="entry name" value="HEXAPEP_TRANSFERASES"/>
    <property type="match status" value="1"/>
</dbReference>
<dbReference type="PANTHER" id="PTHR43300:SF11">
    <property type="entry name" value="ACETYLTRANSFERASE RV3034C-RELATED"/>
    <property type="match status" value="1"/>
</dbReference>
<dbReference type="SUPFAM" id="SSF51161">
    <property type="entry name" value="Trimeric LpxA-like enzymes"/>
    <property type="match status" value="1"/>
</dbReference>
<proteinExistence type="predicted"/>
<dbReference type="GO" id="GO:0016740">
    <property type="term" value="F:transferase activity"/>
    <property type="evidence" value="ECO:0007669"/>
    <property type="project" value="UniProtKB-KW"/>
</dbReference>
<gene>
    <name evidence="4" type="ORF">G1H10_06705</name>
</gene>
<dbReference type="InterPro" id="IPR014710">
    <property type="entry name" value="RmlC-like_jellyroll"/>
</dbReference>
<dbReference type="InterPro" id="IPR001451">
    <property type="entry name" value="Hexapep"/>
</dbReference>
<dbReference type="InterPro" id="IPR018357">
    <property type="entry name" value="Hexapep_transf_CS"/>
</dbReference>
<dbReference type="Proteomes" id="UP000475214">
    <property type="component" value="Unassembled WGS sequence"/>
</dbReference>
<dbReference type="InterPro" id="IPR011051">
    <property type="entry name" value="RmlC_Cupin_sf"/>
</dbReference>
<keyword evidence="2" id="KW-0677">Repeat</keyword>
<evidence type="ECO:0000256" key="1">
    <source>
        <dbReference type="ARBA" id="ARBA00022679"/>
    </source>
</evidence>
<dbReference type="AlphaFoldDB" id="A0A6L9S373"/>
<dbReference type="Pfam" id="PF05523">
    <property type="entry name" value="FdtA"/>
    <property type="match status" value="1"/>
</dbReference>
<keyword evidence="5" id="KW-1185">Reference proteome</keyword>
<reference evidence="4 5" key="1">
    <citation type="submission" date="2020-02" db="EMBL/GenBank/DDBJ databases">
        <authorList>
            <person name="Li X.-J."/>
            <person name="Han X.-M."/>
        </authorList>
    </citation>
    <scope>NUCLEOTIDE SEQUENCE [LARGE SCALE GENOMIC DNA]</scope>
    <source>
        <strain evidence="4 5">CCTCC AB 2017055</strain>
    </source>
</reference>
<evidence type="ECO:0000313" key="4">
    <source>
        <dbReference type="EMBL" id="NED99854.1"/>
    </source>
</evidence>
<evidence type="ECO:0000256" key="2">
    <source>
        <dbReference type="ARBA" id="ARBA00022737"/>
    </source>
</evidence>
<dbReference type="PANTHER" id="PTHR43300">
    <property type="entry name" value="ACETYLTRANSFERASE"/>
    <property type="match status" value="1"/>
</dbReference>
<organism evidence="4 5">
    <name type="scientific">Phytoactinopolyspora halotolerans</name>
    <dbReference type="NCBI Taxonomy" id="1981512"/>
    <lineage>
        <taxon>Bacteria</taxon>
        <taxon>Bacillati</taxon>
        <taxon>Actinomycetota</taxon>
        <taxon>Actinomycetes</taxon>
        <taxon>Jiangellales</taxon>
        <taxon>Jiangellaceae</taxon>
        <taxon>Phytoactinopolyspora</taxon>
    </lineage>
</organism>